<evidence type="ECO:0000313" key="7">
    <source>
        <dbReference type="Proteomes" id="UP000266376"/>
    </source>
</evidence>
<dbReference type="EMBL" id="QSAJ01000051">
    <property type="protein sequence ID" value="RGW48829.1"/>
    <property type="molecule type" value="Genomic_DNA"/>
</dbReference>
<evidence type="ECO:0000313" key="5">
    <source>
        <dbReference type="EMBL" id="RHB40712.1"/>
    </source>
</evidence>
<dbReference type="Proteomes" id="UP000284883">
    <property type="component" value="Unassembled WGS sequence"/>
</dbReference>
<proteinExistence type="predicted"/>
<dbReference type="EMBL" id="QSGQ01000003">
    <property type="protein sequence ID" value="RHB40712.1"/>
    <property type="molecule type" value="Genomic_DNA"/>
</dbReference>
<dbReference type="Proteomes" id="UP000285981">
    <property type="component" value="Unassembled WGS sequence"/>
</dbReference>
<evidence type="ECO:0000313" key="6">
    <source>
        <dbReference type="Proteomes" id="UP000260664"/>
    </source>
</evidence>
<dbReference type="NCBIfam" id="NF040727">
    <property type="entry name" value="SBP_SaoB_CU"/>
    <property type="match status" value="1"/>
</dbReference>
<dbReference type="AlphaFoldDB" id="A0A3E4FAQ1"/>
<evidence type="ECO:0000313" key="4">
    <source>
        <dbReference type="EMBL" id="RGW48829.1"/>
    </source>
</evidence>
<evidence type="ECO:0000256" key="1">
    <source>
        <dbReference type="SAM" id="Phobius"/>
    </source>
</evidence>
<organism evidence="2 6">
    <name type="scientific">Dorea formicigenerans</name>
    <dbReference type="NCBI Taxonomy" id="39486"/>
    <lineage>
        <taxon>Bacteria</taxon>
        <taxon>Bacillati</taxon>
        <taxon>Bacillota</taxon>
        <taxon>Clostridia</taxon>
        <taxon>Lachnospirales</taxon>
        <taxon>Lachnospiraceae</taxon>
        <taxon>Dorea</taxon>
    </lineage>
</organism>
<dbReference type="EMBL" id="QSOI01000001">
    <property type="protein sequence ID" value="RGI86673.1"/>
    <property type="molecule type" value="Genomic_DNA"/>
</dbReference>
<comment type="caution">
    <text evidence="2">The sequence shown here is derived from an EMBL/GenBank/DDBJ whole genome shotgun (WGS) entry which is preliminary data.</text>
</comment>
<gene>
    <name evidence="5" type="ORF">DW885_06495</name>
    <name evidence="4" type="ORF">DWV67_14520</name>
    <name evidence="3" type="ORF">DWX78_12790</name>
    <name evidence="2" type="ORF">DXD84_00470</name>
</gene>
<evidence type="ECO:0000313" key="9">
    <source>
        <dbReference type="Proteomes" id="UP000285981"/>
    </source>
</evidence>
<protein>
    <recommendedName>
        <fullName evidence="10">Solute-binding protein family 3/N-terminal domain-containing protein</fullName>
    </recommendedName>
</protein>
<evidence type="ECO:0008006" key="10">
    <source>
        <dbReference type="Google" id="ProtNLM"/>
    </source>
</evidence>
<dbReference type="Proteomes" id="UP000260664">
    <property type="component" value="Unassembled WGS sequence"/>
</dbReference>
<keyword evidence="1" id="KW-1133">Transmembrane helix</keyword>
<keyword evidence="1" id="KW-0812">Transmembrane</keyword>
<dbReference type="RefSeq" id="WP_117494031.1">
    <property type="nucleotide sequence ID" value="NZ_JBBNJA010000004.1"/>
</dbReference>
<reference evidence="6 7" key="1">
    <citation type="submission" date="2018-08" db="EMBL/GenBank/DDBJ databases">
        <title>A genome reference for cultivated species of the human gut microbiota.</title>
        <authorList>
            <person name="Zou Y."/>
            <person name="Xue W."/>
            <person name="Luo G."/>
        </authorList>
    </citation>
    <scope>NUCLEOTIDE SEQUENCE [LARGE SCALE GENOMIC DNA]</scope>
    <source>
        <strain evidence="4 7">AF12-11</strain>
        <strain evidence="3 9">AF21-25</strain>
        <strain evidence="5 8">AM40-15AC</strain>
        <strain evidence="2 6">TM09-19AC</strain>
    </source>
</reference>
<feature type="transmembrane region" description="Helical" evidence="1">
    <location>
        <begin position="6"/>
        <end position="25"/>
    </location>
</feature>
<dbReference type="Proteomes" id="UP000266376">
    <property type="component" value="Unassembled WGS sequence"/>
</dbReference>
<keyword evidence="1" id="KW-0472">Membrane</keyword>
<evidence type="ECO:0000313" key="2">
    <source>
        <dbReference type="EMBL" id="RGI86673.1"/>
    </source>
</evidence>
<evidence type="ECO:0000313" key="3">
    <source>
        <dbReference type="EMBL" id="RGS68408.1"/>
    </source>
</evidence>
<dbReference type="EMBL" id="QRVU01000079">
    <property type="protein sequence ID" value="RGS68408.1"/>
    <property type="molecule type" value="Genomic_DNA"/>
</dbReference>
<name>A0A3E4FAQ1_9FIRM</name>
<sequence length="262" mass="29583">MRIDKAIGIIGGIFILAGIGSMLFLPGEKKWNKDADIRVGSGADISGVIMEETLQEINEKYKVSTSTESSSFQDCCSNTAQWALNAKEINVGFYCPHIAKHTIENNEDVEIYGPVLMNGETIVYKKDWTDVKNVGITQGRQQEKALAKDAYPQIERFDEITQKGILYAMEDEQVDAAILDITKAAEVSDIPTMPISDNDYISYVLLVDKEFEQTEAFRNFIESYNKAVEKLNDPCYLAKKLKVSKEWVEEKQIKFLPLETKN</sequence>
<accession>A0A3E4FAQ1</accession>
<evidence type="ECO:0000313" key="8">
    <source>
        <dbReference type="Proteomes" id="UP000284883"/>
    </source>
</evidence>